<dbReference type="Pfam" id="PF01814">
    <property type="entry name" value="Hemerythrin"/>
    <property type="match status" value="1"/>
</dbReference>
<keyword evidence="3" id="KW-0408">Iron</keyword>
<organism evidence="5 6">
    <name type="scientific">Thauera sinica</name>
    <dbReference type="NCBI Taxonomy" id="2665146"/>
    <lineage>
        <taxon>Bacteria</taxon>
        <taxon>Pseudomonadati</taxon>
        <taxon>Pseudomonadota</taxon>
        <taxon>Betaproteobacteria</taxon>
        <taxon>Rhodocyclales</taxon>
        <taxon>Zoogloeaceae</taxon>
        <taxon>Thauera</taxon>
    </lineage>
</organism>
<dbReference type="EMBL" id="JBHSOG010000006">
    <property type="protein sequence ID" value="MFC5767891.1"/>
    <property type="molecule type" value="Genomic_DNA"/>
</dbReference>
<dbReference type="InterPro" id="IPR012827">
    <property type="entry name" value="Hemerythrin_metal-bd"/>
</dbReference>
<evidence type="ECO:0000256" key="1">
    <source>
        <dbReference type="ARBA" id="ARBA00010587"/>
    </source>
</evidence>
<evidence type="ECO:0000313" key="6">
    <source>
        <dbReference type="Proteomes" id="UP001595974"/>
    </source>
</evidence>
<dbReference type="InterPro" id="IPR012312">
    <property type="entry name" value="Hemerythrin-like"/>
</dbReference>
<dbReference type="PANTHER" id="PTHR37164:SF1">
    <property type="entry name" value="BACTERIOHEMERYTHRIN"/>
    <property type="match status" value="1"/>
</dbReference>
<evidence type="ECO:0000259" key="4">
    <source>
        <dbReference type="Pfam" id="PF01814"/>
    </source>
</evidence>
<dbReference type="InterPro" id="IPR050669">
    <property type="entry name" value="Hemerythrin"/>
</dbReference>
<evidence type="ECO:0000256" key="3">
    <source>
        <dbReference type="ARBA" id="ARBA00023004"/>
    </source>
</evidence>
<comment type="similarity">
    <text evidence="1">Belongs to the hemerythrin family.</text>
</comment>
<gene>
    <name evidence="5" type="ORF">ACFPTN_00740</name>
</gene>
<accession>A0ABW1ALC5</accession>
<evidence type="ECO:0000313" key="5">
    <source>
        <dbReference type="EMBL" id="MFC5767891.1"/>
    </source>
</evidence>
<comment type="caution">
    <text evidence="5">The sequence shown here is derived from an EMBL/GenBank/DDBJ whole genome shotgun (WGS) entry which is preliminary data.</text>
</comment>
<dbReference type="InterPro" id="IPR035938">
    <property type="entry name" value="Hemerythrin-like_sf"/>
</dbReference>
<dbReference type="RefSeq" id="WP_096445561.1">
    <property type="nucleotide sequence ID" value="NZ_JBHSOG010000006.1"/>
</dbReference>
<keyword evidence="2" id="KW-0479">Metal-binding</keyword>
<feature type="domain" description="Hemerythrin-like" evidence="4">
    <location>
        <begin position="16"/>
        <end position="122"/>
    </location>
</feature>
<proteinExistence type="inferred from homology"/>
<dbReference type="PANTHER" id="PTHR37164">
    <property type="entry name" value="BACTERIOHEMERYTHRIN"/>
    <property type="match status" value="1"/>
</dbReference>
<evidence type="ECO:0000256" key="2">
    <source>
        <dbReference type="ARBA" id="ARBA00022723"/>
    </source>
</evidence>
<keyword evidence="6" id="KW-1185">Reference proteome</keyword>
<sequence>MTQTPEFEWDDRYLLGYAAMDDTHKEFVDCVDALLTASDAEMLAALDAFIDHATRHFDQEKEWMSADGFPARDCHVEEHDKVMASCLEVRELVAAGNFEVARDLAHALMDWFPGHADYLDSALATWMVKRAHDGSPLVLRRKKPQPSEG</sequence>
<reference evidence="6" key="1">
    <citation type="journal article" date="2019" name="Int. J. Syst. Evol. Microbiol.">
        <title>The Global Catalogue of Microorganisms (GCM) 10K type strain sequencing project: providing services to taxonomists for standard genome sequencing and annotation.</title>
        <authorList>
            <consortium name="The Broad Institute Genomics Platform"/>
            <consortium name="The Broad Institute Genome Sequencing Center for Infectious Disease"/>
            <person name="Wu L."/>
            <person name="Ma J."/>
        </authorList>
    </citation>
    <scope>NUCLEOTIDE SEQUENCE [LARGE SCALE GENOMIC DNA]</scope>
    <source>
        <strain evidence="6">SHR3</strain>
    </source>
</reference>
<name>A0ABW1ALC5_9RHOO</name>
<dbReference type="NCBIfam" id="TIGR02481">
    <property type="entry name" value="hemeryth_dom"/>
    <property type="match status" value="1"/>
</dbReference>
<dbReference type="SUPFAM" id="SSF47188">
    <property type="entry name" value="Hemerythrin-like"/>
    <property type="match status" value="1"/>
</dbReference>
<dbReference type="CDD" id="cd12107">
    <property type="entry name" value="Hemerythrin"/>
    <property type="match status" value="1"/>
</dbReference>
<protein>
    <submittedName>
        <fullName evidence="5">Hemerythrin domain-containing protein</fullName>
    </submittedName>
</protein>
<dbReference type="Gene3D" id="1.20.120.50">
    <property type="entry name" value="Hemerythrin-like"/>
    <property type="match status" value="1"/>
</dbReference>
<dbReference type="Proteomes" id="UP001595974">
    <property type="component" value="Unassembled WGS sequence"/>
</dbReference>